<dbReference type="Proteomes" id="UP000054007">
    <property type="component" value="Unassembled WGS sequence"/>
</dbReference>
<evidence type="ECO:0000313" key="2">
    <source>
        <dbReference type="EMBL" id="KIY61191.1"/>
    </source>
</evidence>
<gene>
    <name evidence="2" type="ORF">CYLTODRAFT_479612</name>
</gene>
<sequence>MSRSHAMLWIQNHGGKKNETTCPRDRSPGPNTRITVDRIMMPRLNFKLDVPRAKIKSVALQVSSTTIPQDTIPVYNYEASSAAYDAAKLSPNSASAEYARLQNENLTLSRAIRSNDKKLRALYEAHSFLKKSAPPPSPTKRRFLSPPPNLPKGVYGYRCGLPRRLPPGWYERPVGRKDLDVSDDEGDKLALEKEFDHE</sequence>
<feature type="compositionally biased region" description="Basic and acidic residues" evidence="1">
    <location>
        <begin position="187"/>
        <end position="198"/>
    </location>
</feature>
<proteinExistence type="predicted"/>
<feature type="region of interest" description="Disordered" evidence="1">
    <location>
        <begin position="163"/>
        <end position="198"/>
    </location>
</feature>
<name>A0A0D7AVA2_9AGAR</name>
<evidence type="ECO:0000313" key="3">
    <source>
        <dbReference type="Proteomes" id="UP000054007"/>
    </source>
</evidence>
<keyword evidence="3" id="KW-1185">Reference proteome</keyword>
<accession>A0A0D7AVA2</accession>
<dbReference type="AlphaFoldDB" id="A0A0D7AVA2"/>
<dbReference type="EMBL" id="KN881018">
    <property type="protein sequence ID" value="KIY61191.1"/>
    <property type="molecule type" value="Genomic_DNA"/>
</dbReference>
<protein>
    <submittedName>
        <fullName evidence="2">Uncharacterized protein</fullName>
    </submittedName>
</protein>
<organism evidence="2 3">
    <name type="scientific">Cylindrobasidium torrendii FP15055 ss-10</name>
    <dbReference type="NCBI Taxonomy" id="1314674"/>
    <lineage>
        <taxon>Eukaryota</taxon>
        <taxon>Fungi</taxon>
        <taxon>Dikarya</taxon>
        <taxon>Basidiomycota</taxon>
        <taxon>Agaricomycotina</taxon>
        <taxon>Agaricomycetes</taxon>
        <taxon>Agaricomycetidae</taxon>
        <taxon>Agaricales</taxon>
        <taxon>Marasmiineae</taxon>
        <taxon>Physalacriaceae</taxon>
        <taxon>Cylindrobasidium</taxon>
    </lineage>
</organism>
<evidence type="ECO:0000256" key="1">
    <source>
        <dbReference type="SAM" id="MobiDB-lite"/>
    </source>
</evidence>
<reference evidence="2 3" key="1">
    <citation type="journal article" date="2015" name="Fungal Genet. Biol.">
        <title>Evolution of novel wood decay mechanisms in Agaricales revealed by the genome sequences of Fistulina hepatica and Cylindrobasidium torrendii.</title>
        <authorList>
            <person name="Floudas D."/>
            <person name="Held B.W."/>
            <person name="Riley R."/>
            <person name="Nagy L.G."/>
            <person name="Koehler G."/>
            <person name="Ransdell A.S."/>
            <person name="Younus H."/>
            <person name="Chow J."/>
            <person name="Chiniquy J."/>
            <person name="Lipzen A."/>
            <person name="Tritt A."/>
            <person name="Sun H."/>
            <person name="Haridas S."/>
            <person name="LaButti K."/>
            <person name="Ohm R.A."/>
            <person name="Kues U."/>
            <person name="Blanchette R.A."/>
            <person name="Grigoriev I.V."/>
            <person name="Minto R.E."/>
            <person name="Hibbett D.S."/>
        </authorList>
    </citation>
    <scope>NUCLEOTIDE SEQUENCE [LARGE SCALE GENOMIC DNA]</scope>
    <source>
        <strain evidence="2 3">FP15055 ss-10</strain>
    </source>
</reference>